<keyword evidence="4" id="KW-1133">Transmembrane helix</keyword>
<name>A0A5P2X189_STRST</name>
<proteinExistence type="predicted"/>
<dbReference type="Proteomes" id="UP000549009">
    <property type="component" value="Unassembled WGS sequence"/>
</dbReference>
<keyword evidence="1" id="KW-0285">Flavoprotein</keyword>
<dbReference type="PANTHER" id="PTHR48105">
    <property type="entry name" value="THIOREDOXIN REDUCTASE 1-RELATED-RELATED"/>
    <property type="match status" value="1"/>
</dbReference>
<evidence type="ECO:0000313" key="9">
    <source>
        <dbReference type="Proteomes" id="UP000549009"/>
    </source>
</evidence>
<reference evidence="6 9" key="2">
    <citation type="submission" date="2020-08" db="EMBL/GenBank/DDBJ databases">
        <title>Genomic Encyclopedia of Type Strains, Phase III (KMG-III): the genomes of soil and plant-associated and newly described type strains.</title>
        <authorList>
            <person name="Whitman W."/>
        </authorList>
    </citation>
    <scope>NUCLEOTIDE SEQUENCE [LARGE SCALE GENOMIC DNA]</scope>
    <source>
        <strain evidence="6 9">CECT 3146</strain>
    </source>
</reference>
<dbReference type="EMBL" id="JACHJD010000021">
    <property type="protein sequence ID" value="MBB5108910.1"/>
    <property type="molecule type" value="Genomic_DNA"/>
</dbReference>
<dbReference type="AlphaFoldDB" id="A0A5P2X189"/>
<dbReference type="Gene3D" id="3.50.50.60">
    <property type="entry name" value="FAD/NAD(P)-binding domain"/>
    <property type="match status" value="2"/>
</dbReference>
<dbReference type="PRINTS" id="PR00368">
    <property type="entry name" value="FADPNR"/>
</dbReference>
<dbReference type="EMBL" id="CP023690">
    <property type="protein sequence ID" value="QEV57464.1"/>
    <property type="molecule type" value="Genomic_DNA"/>
</dbReference>
<dbReference type="EC" id="1.8.1.9" evidence="6"/>
<keyword evidence="9" id="KW-1185">Reference proteome</keyword>
<evidence type="ECO:0000313" key="7">
    <source>
        <dbReference type="EMBL" id="QEV57464.1"/>
    </source>
</evidence>
<sequence length="302" mass="31896">MPHQDAPYDVLVAGAGAAGLSAAVMLGRQKRRVLVVSRKDRRNSPADRVNNIPYAHGTSPAELYRKMEADAAAYGVEFVWDEAVAARATQESVTVDTKASGSHTAGRLLLATGPVTELPPWLPEGQWGKTVFDCPYCHTLEHDGADFVAVGTGEETLQHALLCRQYAGRLTAVVSDPAAAGHPLAERLTAVGGELIVGTVRTADRLPTGELLLVTDAGQEVTAGAVVLDTAIQRPNQTLPLALGLELNPHGFPRTTLFGQTSHPRVYNTGKSNPSSPYFAWTGAAASGLNAARKISEDLAFG</sequence>
<comment type="catalytic activity">
    <reaction evidence="3">
        <text>[thioredoxin]-dithiol + NADP(+) = [thioredoxin]-disulfide + NADPH + H(+)</text>
        <dbReference type="Rhea" id="RHEA:20345"/>
        <dbReference type="Rhea" id="RHEA-COMP:10698"/>
        <dbReference type="Rhea" id="RHEA-COMP:10700"/>
        <dbReference type="ChEBI" id="CHEBI:15378"/>
        <dbReference type="ChEBI" id="CHEBI:29950"/>
        <dbReference type="ChEBI" id="CHEBI:50058"/>
        <dbReference type="ChEBI" id="CHEBI:57783"/>
        <dbReference type="ChEBI" id="CHEBI:58349"/>
        <dbReference type="EC" id="1.8.1.9"/>
    </reaction>
</comment>
<dbReference type="PRINTS" id="PR00469">
    <property type="entry name" value="PNDRDTASEII"/>
</dbReference>
<dbReference type="SUPFAM" id="SSF51905">
    <property type="entry name" value="FAD/NAD(P)-binding domain"/>
    <property type="match status" value="1"/>
</dbReference>
<evidence type="ECO:0000256" key="4">
    <source>
        <dbReference type="SAM" id="Phobius"/>
    </source>
</evidence>
<keyword evidence="4" id="KW-0472">Membrane</keyword>
<dbReference type="InterPro" id="IPR023753">
    <property type="entry name" value="FAD/NAD-binding_dom"/>
</dbReference>
<evidence type="ECO:0000256" key="3">
    <source>
        <dbReference type="ARBA" id="ARBA00048132"/>
    </source>
</evidence>
<dbReference type="InterPro" id="IPR036188">
    <property type="entry name" value="FAD/NAD-bd_sf"/>
</dbReference>
<gene>
    <name evidence="7" type="ORF">CP982_00895</name>
    <name evidence="6" type="ORF">FHS40_008036</name>
</gene>
<dbReference type="KEGG" id="sspb:CP982_00895"/>
<keyword evidence="4" id="KW-0812">Transmembrane</keyword>
<feature type="domain" description="FAD/NAD(P)-binding" evidence="5">
    <location>
        <begin position="8"/>
        <end position="270"/>
    </location>
</feature>
<dbReference type="OrthoDB" id="9786503at2"/>
<dbReference type="Proteomes" id="UP000326505">
    <property type="component" value="Chromosome"/>
</dbReference>
<evidence type="ECO:0000256" key="2">
    <source>
        <dbReference type="ARBA" id="ARBA00023002"/>
    </source>
</evidence>
<keyword evidence="2 6" id="KW-0560">Oxidoreductase</keyword>
<reference evidence="7 8" key="1">
    <citation type="submission" date="2017-09" db="EMBL/GenBank/DDBJ databases">
        <authorList>
            <person name="Lee N."/>
            <person name="Cho B.-K."/>
        </authorList>
    </citation>
    <scope>NUCLEOTIDE SEQUENCE [LARGE SCALE GENOMIC DNA]</scope>
    <source>
        <strain evidence="7 8">ATCC 27465</strain>
    </source>
</reference>
<organism evidence="7 8">
    <name type="scientific">Streptomyces spectabilis</name>
    <dbReference type="NCBI Taxonomy" id="68270"/>
    <lineage>
        <taxon>Bacteria</taxon>
        <taxon>Bacillati</taxon>
        <taxon>Actinomycetota</taxon>
        <taxon>Actinomycetes</taxon>
        <taxon>Kitasatosporales</taxon>
        <taxon>Streptomycetaceae</taxon>
        <taxon>Streptomyces</taxon>
    </lineage>
</organism>
<dbReference type="Pfam" id="PF07992">
    <property type="entry name" value="Pyr_redox_2"/>
    <property type="match status" value="1"/>
</dbReference>
<protein>
    <submittedName>
        <fullName evidence="7">NAD(P)/FAD-dependent oxidoreductase</fullName>
    </submittedName>
    <submittedName>
        <fullName evidence="6">Thioredoxin reductase (NADPH)</fullName>
        <ecNumber evidence="6">1.8.1.9</ecNumber>
    </submittedName>
</protein>
<dbReference type="RefSeq" id="WP_150508677.1">
    <property type="nucleotide sequence ID" value="NZ_BMSQ01000017.1"/>
</dbReference>
<evidence type="ECO:0000256" key="1">
    <source>
        <dbReference type="ARBA" id="ARBA00022630"/>
    </source>
</evidence>
<evidence type="ECO:0000259" key="5">
    <source>
        <dbReference type="Pfam" id="PF07992"/>
    </source>
</evidence>
<accession>A0A5P2X189</accession>
<dbReference type="InterPro" id="IPR050097">
    <property type="entry name" value="Ferredoxin-NADP_redctase_2"/>
</dbReference>
<evidence type="ECO:0000313" key="8">
    <source>
        <dbReference type="Proteomes" id="UP000326505"/>
    </source>
</evidence>
<dbReference type="GO" id="GO:0004791">
    <property type="term" value="F:thioredoxin-disulfide reductase (NADPH) activity"/>
    <property type="evidence" value="ECO:0007669"/>
    <property type="project" value="UniProtKB-EC"/>
</dbReference>
<evidence type="ECO:0000313" key="6">
    <source>
        <dbReference type="EMBL" id="MBB5108910.1"/>
    </source>
</evidence>
<feature type="transmembrane region" description="Helical" evidence="4">
    <location>
        <begin position="6"/>
        <end position="26"/>
    </location>
</feature>